<reference evidence="2" key="1">
    <citation type="submission" date="2020-01" db="EMBL/GenBank/DDBJ databases">
        <title>Muricauda ochracea sp. nov., isolated from a tidal flat of Garorim bay in Korea.</title>
        <authorList>
            <person name="Kim D."/>
            <person name="Yoo Y."/>
            <person name="Kim J.-J."/>
        </authorList>
    </citation>
    <scope>NUCLEOTIDE SEQUENCE</scope>
    <source>
        <strain evidence="2">JGD-17</strain>
    </source>
</reference>
<evidence type="ECO:0000313" key="3">
    <source>
        <dbReference type="Proteomes" id="UP000667650"/>
    </source>
</evidence>
<proteinExistence type="predicted"/>
<dbReference type="Proteomes" id="UP000667650">
    <property type="component" value="Unassembled WGS sequence"/>
</dbReference>
<dbReference type="SUPFAM" id="SSF159894">
    <property type="entry name" value="YgaC/TfoX-N like"/>
    <property type="match status" value="1"/>
</dbReference>
<dbReference type="Gene3D" id="3.30.1460.30">
    <property type="entry name" value="YgaC/TfoX-N like chaperone"/>
    <property type="match status" value="1"/>
</dbReference>
<comment type="caution">
    <text evidence="2">The sequence shown here is derived from an EMBL/GenBank/DDBJ whole genome shotgun (WGS) entry which is preliminary data.</text>
</comment>
<dbReference type="Pfam" id="PF04993">
    <property type="entry name" value="TfoX_N"/>
    <property type="match status" value="1"/>
</dbReference>
<feature type="domain" description="TfoX N-terminal" evidence="1">
    <location>
        <begin position="24"/>
        <end position="104"/>
    </location>
</feature>
<name>A0A964TB43_9FLAO</name>
<dbReference type="AlphaFoldDB" id="A0A964TB43"/>
<dbReference type="EMBL" id="JAAABI010000002">
    <property type="protein sequence ID" value="NAY91617.1"/>
    <property type="molecule type" value="Genomic_DNA"/>
</dbReference>
<gene>
    <name evidence="2" type="ORF">GTQ34_06785</name>
</gene>
<organism evidence="2 3">
    <name type="scientific">Flagellimonas ochracea</name>
    <dbReference type="NCBI Taxonomy" id="2696472"/>
    <lineage>
        <taxon>Bacteria</taxon>
        <taxon>Pseudomonadati</taxon>
        <taxon>Bacteroidota</taxon>
        <taxon>Flavobacteriia</taxon>
        <taxon>Flavobacteriales</taxon>
        <taxon>Flavobacteriaceae</taxon>
        <taxon>Flagellimonas</taxon>
    </lineage>
</organism>
<accession>A0A964TB43</accession>
<dbReference type="RefSeq" id="WP_166523030.1">
    <property type="nucleotide sequence ID" value="NZ_JAAABI010000002.1"/>
</dbReference>
<protein>
    <recommendedName>
        <fullName evidence="1">TfoX N-terminal domain-containing protein</fullName>
    </recommendedName>
</protein>
<keyword evidence="3" id="KW-1185">Reference proteome</keyword>
<evidence type="ECO:0000313" key="2">
    <source>
        <dbReference type="EMBL" id="NAY91617.1"/>
    </source>
</evidence>
<dbReference type="InterPro" id="IPR007076">
    <property type="entry name" value="TfoX_N"/>
</dbReference>
<sequence>MGTKGEKATSKGRLVTELLVSKLDVIDKISSKKMFGGHGIFRQGKMFALVNSRGIVHFRTNDSSYKKYEAQGFEKHRRMPYHAVPDKVFDNPETLLDWAKEAIALSKNNTR</sequence>
<evidence type="ECO:0000259" key="1">
    <source>
        <dbReference type="Pfam" id="PF04993"/>
    </source>
</evidence>